<dbReference type="EC" id="3.1.3.48" evidence="7"/>
<dbReference type="InterPro" id="IPR001763">
    <property type="entry name" value="Rhodanese-like_dom"/>
</dbReference>
<dbReference type="SUPFAM" id="SSF52821">
    <property type="entry name" value="Rhodanese/Cell cycle control phosphatase"/>
    <property type="match status" value="1"/>
</dbReference>
<comment type="similarity">
    <text evidence="1 7">Belongs to the MPI phosphatase family.</text>
</comment>
<keyword evidence="4 7" id="KW-0378">Hydrolase</keyword>
<dbReference type="GO" id="GO:0000086">
    <property type="term" value="P:G2/M transition of mitotic cell cycle"/>
    <property type="evidence" value="ECO:0007669"/>
    <property type="project" value="TreeGrafter"/>
</dbReference>
<keyword evidence="10" id="KW-1185">Reference proteome</keyword>
<dbReference type="InterPro" id="IPR000751">
    <property type="entry name" value="MPI_Phosphatase"/>
</dbReference>
<comment type="catalytic activity">
    <reaction evidence="7">
        <text>O-phospho-L-tyrosyl-[protein] + H2O = L-tyrosyl-[protein] + phosphate</text>
        <dbReference type="Rhea" id="RHEA:10684"/>
        <dbReference type="Rhea" id="RHEA-COMP:10136"/>
        <dbReference type="Rhea" id="RHEA-COMP:20101"/>
        <dbReference type="ChEBI" id="CHEBI:15377"/>
        <dbReference type="ChEBI" id="CHEBI:43474"/>
        <dbReference type="ChEBI" id="CHEBI:46858"/>
        <dbReference type="ChEBI" id="CHEBI:61978"/>
        <dbReference type="EC" id="3.1.3.48"/>
    </reaction>
</comment>
<protein>
    <recommendedName>
        <fullName evidence="7">M-phase inducer phosphatase</fullName>
        <ecNumber evidence="7">3.1.3.48</ecNumber>
    </recommendedName>
</protein>
<dbReference type="PANTHER" id="PTHR10828">
    <property type="entry name" value="M-PHASE INDUCER PHOSPHATASE DUAL SPECIFICITY PHOSPHATASE CDC25"/>
    <property type="match status" value="1"/>
</dbReference>
<dbReference type="GO" id="GO:0005634">
    <property type="term" value="C:nucleus"/>
    <property type="evidence" value="ECO:0007669"/>
    <property type="project" value="TreeGrafter"/>
</dbReference>
<evidence type="ECO:0000256" key="3">
    <source>
        <dbReference type="ARBA" id="ARBA00022776"/>
    </source>
</evidence>
<keyword evidence="3 7" id="KW-0498">Mitosis</keyword>
<proteinExistence type="inferred from homology"/>
<dbReference type="FunFam" id="3.40.250.10:FF:000004">
    <property type="entry name" value="M-phase inducer phosphatase 1 isoform X1"/>
    <property type="match status" value="1"/>
</dbReference>
<dbReference type="GO" id="GO:0110032">
    <property type="term" value="P:positive regulation of G2/MI transition of meiotic cell cycle"/>
    <property type="evidence" value="ECO:0007669"/>
    <property type="project" value="TreeGrafter"/>
</dbReference>
<dbReference type="GO" id="GO:0005737">
    <property type="term" value="C:cytoplasm"/>
    <property type="evidence" value="ECO:0007669"/>
    <property type="project" value="TreeGrafter"/>
</dbReference>
<name>A0A8T2JFX9_9PIPI</name>
<evidence type="ECO:0000313" key="10">
    <source>
        <dbReference type="Proteomes" id="UP000812440"/>
    </source>
</evidence>
<dbReference type="AlphaFoldDB" id="A0A8T2JFX9"/>
<sequence>MFQICGFFPLPLQNTYLIRSKSFTSQSIENVLDDEQINLIGDFSKAFLFPTVSGRHQELKYITPDVMTLILKGTYDPFIERYVLIDCRYPYEYEGGHIKGAINLHMEQEAEEYLLKNPILTYGSKRVVLIFHCEFSSERGPRMCKFIREKDRDRNEYPHLHYPELYILQGGYKEFFQTHKAFCTPQSYRPMNHEDFREDLRKFRIKRRTWAGERSKRDMYSRLKKL</sequence>
<keyword evidence="5 7" id="KW-0904">Protein phosphatase</keyword>
<evidence type="ECO:0000313" key="9">
    <source>
        <dbReference type="EMBL" id="KAG8444215.1"/>
    </source>
</evidence>
<comment type="function">
    <text evidence="7">Tyrosine protein phosphatase which functions as a dosage-dependent inducer of mitotic progression.</text>
</comment>
<accession>A0A8T2JFX9</accession>
<evidence type="ECO:0000256" key="4">
    <source>
        <dbReference type="ARBA" id="ARBA00022801"/>
    </source>
</evidence>
<dbReference type="Pfam" id="PF00581">
    <property type="entry name" value="Rhodanese"/>
    <property type="match status" value="1"/>
</dbReference>
<dbReference type="EMBL" id="JAACNH010000004">
    <property type="protein sequence ID" value="KAG8444215.1"/>
    <property type="molecule type" value="Genomic_DNA"/>
</dbReference>
<dbReference type="CDD" id="cd01530">
    <property type="entry name" value="Cdc25"/>
    <property type="match status" value="1"/>
</dbReference>
<evidence type="ECO:0000256" key="5">
    <source>
        <dbReference type="ARBA" id="ARBA00022912"/>
    </source>
</evidence>
<dbReference type="PROSITE" id="PS50206">
    <property type="entry name" value="RHODANESE_3"/>
    <property type="match status" value="1"/>
</dbReference>
<evidence type="ECO:0000259" key="8">
    <source>
        <dbReference type="PROSITE" id="PS50206"/>
    </source>
</evidence>
<dbReference type="InterPro" id="IPR036873">
    <property type="entry name" value="Rhodanese-like_dom_sf"/>
</dbReference>
<feature type="domain" description="Rhodanese" evidence="8">
    <location>
        <begin position="78"/>
        <end position="184"/>
    </location>
</feature>
<keyword evidence="6 7" id="KW-0131">Cell cycle</keyword>
<dbReference type="GO" id="GO:0004725">
    <property type="term" value="F:protein tyrosine phosphatase activity"/>
    <property type="evidence" value="ECO:0007669"/>
    <property type="project" value="UniProtKB-UniRule"/>
</dbReference>
<evidence type="ECO:0000256" key="2">
    <source>
        <dbReference type="ARBA" id="ARBA00022618"/>
    </source>
</evidence>
<dbReference type="Gene3D" id="3.40.250.10">
    <property type="entry name" value="Rhodanese-like domain"/>
    <property type="match status" value="1"/>
</dbReference>
<evidence type="ECO:0000256" key="1">
    <source>
        <dbReference type="ARBA" id="ARBA00011065"/>
    </source>
</evidence>
<dbReference type="PANTHER" id="PTHR10828:SF75">
    <property type="entry name" value="M-PHASE INDUCER PHOSPHATASE"/>
    <property type="match status" value="1"/>
</dbReference>
<dbReference type="PRINTS" id="PR00716">
    <property type="entry name" value="MPIPHPHTASE"/>
</dbReference>
<evidence type="ECO:0000256" key="6">
    <source>
        <dbReference type="ARBA" id="ARBA00023306"/>
    </source>
</evidence>
<evidence type="ECO:0000256" key="7">
    <source>
        <dbReference type="RuleBase" id="RU368028"/>
    </source>
</evidence>
<dbReference type="OrthoDB" id="26523at2759"/>
<reference evidence="9" key="1">
    <citation type="thesis" date="2020" institute="ProQuest LLC" country="789 East Eisenhower Parkway, Ann Arbor, MI, USA">
        <title>Comparative Genomics and Chromosome Evolution.</title>
        <authorList>
            <person name="Mudd A.B."/>
        </authorList>
    </citation>
    <scope>NUCLEOTIDE SEQUENCE</scope>
    <source>
        <strain evidence="9">Female2</strain>
        <tissue evidence="9">Blood</tissue>
    </source>
</reference>
<dbReference type="SMART" id="SM00450">
    <property type="entry name" value="RHOD"/>
    <property type="match status" value="1"/>
</dbReference>
<organism evidence="9 10">
    <name type="scientific">Hymenochirus boettgeri</name>
    <name type="common">Congo dwarf clawed frog</name>
    <dbReference type="NCBI Taxonomy" id="247094"/>
    <lineage>
        <taxon>Eukaryota</taxon>
        <taxon>Metazoa</taxon>
        <taxon>Chordata</taxon>
        <taxon>Craniata</taxon>
        <taxon>Vertebrata</taxon>
        <taxon>Euteleostomi</taxon>
        <taxon>Amphibia</taxon>
        <taxon>Batrachia</taxon>
        <taxon>Anura</taxon>
        <taxon>Pipoidea</taxon>
        <taxon>Pipidae</taxon>
        <taxon>Pipinae</taxon>
        <taxon>Hymenochirus</taxon>
    </lineage>
</organism>
<dbReference type="Proteomes" id="UP000812440">
    <property type="component" value="Chromosome 5"/>
</dbReference>
<keyword evidence="2 7" id="KW-0132">Cell division</keyword>
<gene>
    <name evidence="9" type="ORF">GDO86_009413</name>
</gene>
<dbReference type="GO" id="GO:0051301">
    <property type="term" value="P:cell division"/>
    <property type="evidence" value="ECO:0007669"/>
    <property type="project" value="UniProtKB-UniRule"/>
</dbReference>
<dbReference type="GO" id="GO:0010971">
    <property type="term" value="P:positive regulation of G2/M transition of mitotic cell cycle"/>
    <property type="evidence" value="ECO:0007669"/>
    <property type="project" value="TreeGrafter"/>
</dbReference>
<comment type="caution">
    <text evidence="9">The sequence shown here is derived from an EMBL/GenBank/DDBJ whole genome shotgun (WGS) entry which is preliminary data.</text>
</comment>